<reference evidence="2" key="1">
    <citation type="submission" date="2025-08" db="UniProtKB">
        <authorList>
            <consortium name="Ensembl"/>
        </authorList>
    </citation>
    <scope>IDENTIFICATION</scope>
</reference>
<proteinExistence type="predicted"/>
<sequence length="53" mass="5913">MATRGQYLGLWIRFSLLVLGVFSLCCATAGDSSGIKKMKMQFATGPLLRFQIW</sequence>
<feature type="transmembrane region" description="Helical" evidence="1">
    <location>
        <begin position="12"/>
        <end position="30"/>
    </location>
</feature>
<keyword evidence="1" id="KW-0472">Membrane</keyword>
<dbReference type="Bgee" id="ENSNBRG00000016371">
    <property type="expression patterns" value="Expressed in brain and 8 other cell types or tissues"/>
</dbReference>
<evidence type="ECO:0000313" key="3">
    <source>
        <dbReference type="Proteomes" id="UP000261580"/>
    </source>
</evidence>
<protein>
    <submittedName>
        <fullName evidence="2">Uncharacterized protein</fullName>
    </submittedName>
</protein>
<dbReference type="GeneTree" id="ENSGT00940000180772"/>
<keyword evidence="1" id="KW-1133">Transmembrane helix</keyword>
<dbReference type="Proteomes" id="UP000261580">
    <property type="component" value="Unassembled WGS sequence"/>
</dbReference>
<dbReference type="AlphaFoldDB" id="A0A3Q4HDP4"/>
<evidence type="ECO:0000313" key="2">
    <source>
        <dbReference type="Ensembl" id="ENSNBRP00000021325.1"/>
    </source>
</evidence>
<organism evidence="2 3">
    <name type="scientific">Neolamprologus brichardi</name>
    <name type="common">Fairy cichlid</name>
    <name type="synonym">Lamprologus brichardi</name>
    <dbReference type="NCBI Taxonomy" id="32507"/>
    <lineage>
        <taxon>Eukaryota</taxon>
        <taxon>Metazoa</taxon>
        <taxon>Chordata</taxon>
        <taxon>Craniata</taxon>
        <taxon>Vertebrata</taxon>
        <taxon>Euteleostomi</taxon>
        <taxon>Actinopterygii</taxon>
        <taxon>Neopterygii</taxon>
        <taxon>Teleostei</taxon>
        <taxon>Neoteleostei</taxon>
        <taxon>Acanthomorphata</taxon>
        <taxon>Ovalentaria</taxon>
        <taxon>Cichlomorphae</taxon>
        <taxon>Cichliformes</taxon>
        <taxon>Cichlidae</taxon>
        <taxon>African cichlids</taxon>
        <taxon>Pseudocrenilabrinae</taxon>
        <taxon>Lamprologini</taxon>
        <taxon>Neolamprologus</taxon>
    </lineage>
</organism>
<keyword evidence="3" id="KW-1185">Reference proteome</keyword>
<dbReference type="STRING" id="32507.ENSNBRP00000021325"/>
<evidence type="ECO:0000256" key="1">
    <source>
        <dbReference type="SAM" id="Phobius"/>
    </source>
</evidence>
<keyword evidence="1" id="KW-0812">Transmembrane</keyword>
<name>A0A3Q4HDP4_NEOBR</name>
<dbReference type="Ensembl" id="ENSNBRT00000021902.1">
    <property type="protein sequence ID" value="ENSNBRP00000021325.1"/>
    <property type="gene ID" value="ENSNBRG00000016371.1"/>
</dbReference>
<reference evidence="2" key="2">
    <citation type="submission" date="2025-09" db="UniProtKB">
        <authorList>
            <consortium name="Ensembl"/>
        </authorList>
    </citation>
    <scope>IDENTIFICATION</scope>
</reference>
<dbReference type="OMA" id="YLGLWIR"/>
<accession>A0A3Q4HDP4</accession>